<dbReference type="PANTHER" id="PTHR46472">
    <property type="entry name" value="NUCLEOREDOXIN"/>
    <property type="match status" value="1"/>
</dbReference>
<organism evidence="7 8">
    <name type="scientific">Owenia fusiformis</name>
    <name type="common">Polychaete worm</name>
    <dbReference type="NCBI Taxonomy" id="6347"/>
    <lineage>
        <taxon>Eukaryota</taxon>
        <taxon>Metazoa</taxon>
        <taxon>Spiralia</taxon>
        <taxon>Lophotrochozoa</taxon>
        <taxon>Annelida</taxon>
        <taxon>Polychaeta</taxon>
        <taxon>Sedentaria</taxon>
        <taxon>Canalipalpata</taxon>
        <taxon>Sabellida</taxon>
        <taxon>Oweniida</taxon>
        <taxon>Oweniidae</taxon>
        <taxon>Owenia</taxon>
    </lineage>
</organism>
<evidence type="ECO:0000313" key="7">
    <source>
        <dbReference type="EMBL" id="CAH1801246.1"/>
    </source>
</evidence>
<dbReference type="InterPro" id="IPR045870">
    <property type="entry name" value="TryX_NRX_thioredoxin_dom"/>
</dbReference>
<evidence type="ECO:0000256" key="1">
    <source>
        <dbReference type="ARBA" id="ARBA00012612"/>
    </source>
</evidence>
<dbReference type="EC" id="1.8.1.8" evidence="1"/>
<dbReference type="GO" id="GO:0030178">
    <property type="term" value="P:negative regulation of Wnt signaling pathway"/>
    <property type="evidence" value="ECO:0007669"/>
    <property type="project" value="TreeGrafter"/>
</dbReference>
<reference evidence="7" key="1">
    <citation type="submission" date="2022-03" db="EMBL/GenBank/DDBJ databases">
        <authorList>
            <person name="Martin C."/>
        </authorList>
    </citation>
    <scope>NUCLEOTIDE SEQUENCE</scope>
</reference>
<protein>
    <recommendedName>
        <fullName evidence="3">Nucleoredoxin</fullName>
        <ecNumber evidence="1">1.8.1.8</ecNumber>
    </recommendedName>
</protein>
<dbReference type="Pfam" id="PF13905">
    <property type="entry name" value="Thioredoxin_8"/>
    <property type="match status" value="2"/>
</dbReference>
<dbReference type="InterPro" id="IPR012336">
    <property type="entry name" value="Thioredoxin-like_fold"/>
</dbReference>
<comment type="similarity">
    <text evidence="2">Belongs to the nucleoredoxin family.</text>
</comment>
<dbReference type="PROSITE" id="PS51352">
    <property type="entry name" value="THIOREDOXIN_2"/>
    <property type="match status" value="2"/>
</dbReference>
<accession>A0A8S4Q5M4</accession>
<sequence>MRTVVVSCVSLETIYNLFPCISLNNTLTASSKLMTTMQAMESMLGSTVVNKDGKSIDVNSFSGPGKVVGLYFSAHWCPPCRAFTPELANFYTKFKASEKGSSLEIVFVSSDKNEEEFKEYLSEMPFPALAFDQRDKKANLSKKFKVSGIPTLIFLDADTGKMITAEGRGKVTDDPEGKEFPWIPKPFNEVIKGNLIRNDKQEVDAGEALKGKIVAVYFSAHWCPPCKAFTPNLAKFYNKMKEQGKQFEIIFASSDRSQESFDEYFGTMPWLALPWNDPRKNQLTQTYSVEGIPCLVFLNENGETITKNGRGAVMGDKDGKDFPYHPKPLNELTGMSADVLNESACLIIFTDTEDQKNEAVASMQSQADIYHAKGDDKDLHFFYGAEDEICDSVKEFAGIEDKFPLMVILDIGTQKIYTHDGTISKENVDAFVGKWADRSLPSKPLRM</sequence>
<dbReference type="OrthoDB" id="189920at2759"/>
<name>A0A8S4Q5M4_OWEFU</name>
<feature type="domain" description="Thioredoxin" evidence="6">
    <location>
        <begin position="195"/>
        <end position="334"/>
    </location>
</feature>
<dbReference type="PANTHER" id="PTHR46472:SF1">
    <property type="entry name" value="NUCLEOREDOXIN"/>
    <property type="match status" value="1"/>
</dbReference>
<dbReference type="GO" id="GO:0004791">
    <property type="term" value="F:thioredoxin-disulfide reductase (NADPH) activity"/>
    <property type="evidence" value="ECO:0007669"/>
    <property type="project" value="InterPro"/>
</dbReference>
<evidence type="ECO:0000256" key="2">
    <source>
        <dbReference type="ARBA" id="ARBA00025782"/>
    </source>
</evidence>
<evidence type="ECO:0000259" key="6">
    <source>
        <dbReference type="PROSITE" id="PS51352"/>
    </source>
</evidence>
<dbReference type="CDD" id="cd03009">
    <property type="entry name" value="TryX_like_TryX_NRX"/>
    <property type="match status" value="1"/>
</dbReference>
<keyword evidence="8" id="KW-1185">Reference proteome</keyword>
<evidence type="ECO:0000256" key="3">
    <source>
        <dbReference type="ARBA" id="ARBA00026178"/>
    </source>
</evidence>
<dbReference type="Proteomes" id="UP000749559">
    <property type="component" value="Unassembled WGS sequence"/>
</dbReference>
<dbReference type="EMBL" id="CAIIXF020000012">
    <property type="protein sequence ID" value="CAH1801246.1"/>
    <property type="molecule type" value="Genomic_DNA"/>
</dbReference>
<gene>
    <name evidence="7" type="ORF">OFUS_LOCUS25055</name>
</gene>
<dbReference type="InterPro" id="IPR036249">
    <property type="entry name" value="Thioredoxin-like_sf"/>
</dbReference>
<evidence type="ECO:0000313" key="8">
    <source>
        <dbReference type="Proteomes" id="UP000749559"/>
    </source>
</evidence>
<dbReference type="InterPro" id="IPR013766">
    <property type="entry name" value="Thioredoxin_domain"/>
</dbReference>
<comment type="catalytic activity">
    <reaction evidence="4">
        <text>[protein]-dithiol + NAD(+) = [protein]-disulfide + NADH + H(+)</text>
        <dbReference type="Rhea" id="RHEA:18749"/>
        <dbReference type="Rhea" id="RHEA-COMP:10593"/>
        <dbReference type="Rhea" id="RHEA-COMP:10594"/>
        <dbReference type="ChEBI" id="CHEBI:15378"/>
        <dbReference type="ChEBI" id="CHEBI:29950"/>
        <dbReference type="ChEBI" id="CHEBI:50058"/>
        <dbReference type="ChEBI" id="CHEBI:57540"/>
        <dbReference type="ChEBI" id="CHEBI:57945"/>
        <dbReference type="EC" id="1.8.1.8"/>
    </reaction>
</comment>
<feature type="domain" description="Thioredoxin" evidence="6">
    <location>
        <begin position="37"/>
        <end position="192"/>
    </location>
</feature>
<comment type="caution">
    <text evidence="7">The sequence shown here is derived from an EMBL/GenBank/DDBJ whole genome shotgun (WGS) entry which is preliminary data.</text>
</comment>
<evidence type="ECO:0000256" key="4">
    <source>
        <dbReference type="ARBA" id="ARBA00047388"/>
    </source>
</evidence>
<dbReference type="GO" id="GO:0005634">
    <property type="term" value="C:nucleus"/>
    <property type="evidence" value="ECO:0007669"/>
    <property type="project" value="TreeGrafter"/>
</dbReference>
<dbReference type="Gene3D" id="3.40.30.10">
    <property type="entry name" value="Glutaredoxin"/>
    <property type="match status" value="3"/>
</dbReference>
<dbReference type="GO" id="GO:0031397">
    <property type="term" value="P:negative regulation of protein ubiquitination"/>
    <property type="evidence" value="ECO:0007669"/>
    <property type="project" value="TreeGrafter"/>
</dbReference>
<evidence type="ECO:0000256" key="5">
    <source>
        <dbReference type="ARBA" id="ARBA00047804"/>
    </source>
</evidence>
<dbReference type="SUPFAM" id="SSF52833">
    <property type="entry name" value="Thioredoxin-like"/>
    <property type="match status" value="2"/>
</dbReference>
<dbReference type="AlphaFoldDB" id="A0A8S4Q5M4"/>
<comment type="catalytic activity">
    <reaction evidence="5">
        <text>[protein]-dithiol + NADP(+) = [protein]-disulfide + NADPH + H(+)</text>
        <dbReference type="Rhea" id="RHEA:18753"/>
        <dbReference type="Rhea" id="RHEA-COMP:10593"/>
        <dbReference type="Rhea" id="RHEA-COMP:10594"/>
        <dbReference type="ChEBI" id="CHEBI:15378"/>
        <dbReference type="ChEBI" id="CHEBI:29950"/>
        <dbReference type="ChEBI" id="CHEBI:50058"/>
        <dbReference type="ChEBI" id="CHEBI:57783"/>
        <dbReference type="ChEBI" id="CHEBI:58349"/>
        <dbReference type="EC" id="1.8.1.8"/>
    </reaction>
</comment>
<proteinExistence type="inferred from homology"/>